<reference evidence="1" key="1">
    <citation type="submission" date="2020-02" db="EMBL/GenBank/DDBJ databases">
        <title>Bird 10,000 Genomes (B10K) Project - Family phase.</title>
        <authorList>
            <person name="Zhang G."/>
        </authorList>
    </citation>
    <scope>NUCLEOTIDE SEQUENCE</scope>
    <source>
        <strain evidence="1">B10K-DU-030-59</strain>
    </source>
</reference>
<keyword evidence="2" id="KW-1185">Reference proteome</keyword>
<name>A0A852L1R3_UROIN</name>
<dbReference type="Proteomes" id="UP000654395">
    <property type="component" value="Unassembled WGS sequence"/>
</dbReference>
<keyword evidence="1" id="KW-0012">Acyltransferase</keyword>
<comment type="caution">
    <text evidence="1">The sequence shown here is derived from an EMBL/GenBank/DDBJ whole genome shotgun (WGS) entry which is preliminary data.</text>
</comment>
<feature type="non-terminal residue" evidence="1">
    <location>
        <position position="1"/>
    </location>
</feature>
<protein>
    <submittedName>
        <fullName evidence="1">GPAT2 acyltransferase</fullName>
    </submittedName>
</protein>
<gene>
    <name evidence="1" type="primary">Gpat2_1</name>
    <name evidence="1" type="ORF">UROIND_R15115</name>
</gene>
<proteinExistence type="predicted"/>
<dbReference type="EMBL" id="WBNH01009967">
    <property type="protein sequence ID" value="NXX84169.1"/>
    <property type="molecule type" value="Genomic_DNA"/>
</dbReference>
<dbReference type="OrthoDB" id="5962536at2759"/>
<sequence>LSPFPQLRMWLGDSTQKLQVFWPFLGKYRPAPRRCCSRCTPRSWDTFYHAQLHFLGLCDARRVTEEETWFRGWLARRVCGLLAVWGWKVPAD</sequence>
<evidence type="ECO:0000313" key="2">
    <source>
        <dbReference type="Proteomes" id="UP000654395"/>
    </source>
</evidence>
<feature type="non-terminal residue" evidence="1">
    <location>
        <position position="92"/>
    </location>
</feature>
<evidence type="ECO:0000313" key="1">
    <source>
        <dbReference type="EMBL" id="NXX84169.1"/>
    </source>
</evidence>
<keyword evidence="1" id="KW-0808">Transferase</keyword>
<organism evidence="1 2">
    <name type="scientific">Urocolius indicus</name>
    <name type="common">Red-faced mousebird</name>
    <name type="synonym">Colius indicus</name>
    <dbReference type="NCBI Taxonomy" id="458196"/>
    <lineage>
        <taxon>Eukaryota</taxon>
        <taxon>Metazoa</taxon>
        <taxon>Chordata</taxon>
        <taxon>Craniata</taxon>
        <taxon>Vertebrata</taxon>
        <taxon>Euteleostomi</taxon>
        <taxon>Archelosauria</taxon>
        <taxon>Archosauria</taxon>
        <taxon>Dinosauria</taxon>
        <taxon>Saurischia</taxon>
        <taxon>Theropoda</taxon>
        <taxon>Coelurosauria</taxon>
        <taxon>Aves</taxon>
        <taxon>Neognathae</taxon>
        <taxon>Neoaves</taxon>
        <taxon>Telluraves</taxon>
        <taxon>Coraciimorphae</taxon>
        <taxon>Coliiformes</taxon>
        <taxon>Coliidae</taxon>
        <taxon>Urocolius</taxon>
    </lineage>
</organism>
<dbReference type="AlphaFoldDB" id="A0A852L1R3"/>
<accession>A0A852L1R3</accession>
<dbReference type="GO" id="GO:0016746">
    <property type="term" value="F:acyltransferase activity"/>
    <property type="evidence" value="ECO:0007669"/>
    <property type="project" value="UniProtKB-KW"/>
</dbReference>